<keyword evidence="2" id="KW-1185">Reference proteome</keyword>
<organism evidence="1 2">
    <name type="scientific">Phascolomyces articulosus</name>
    <dbReference type="NCBI Taxonomy" id="60185"/>
    <lineage>
        <taxon>Eukaryota</taxon>
        <taxon>Fungi</taxon>
        <taxon>Fungi incertae sedis</taxon>
        <taxon>Mucoromycota</taxon>
        <taxon>Mucoromycotina</taxon>
        <taxon>Mucoromycetes</taxon>
        <taxon>Mucorales</taxon>
        <taxon>Lichtheimiaceae</taxon>
        <taxon>Phascolomyces</taxon>
    </lineage>
</organism>
<comment type="caution">
    <text evidence="1">The sequence shown here is derived from an EMBL/GenBank/DDBJ whole genome shotgun (WGS) entry which is preliminary data.</text>
</comment>
<name>A0AAD5P9D4_9FUNG</name>
<protein>
    <submittedName>
        <fullName evidence="1">Uncharacterized protein</fullName>
    </submittedName>
</protein>
<reference evidence="1" key="1">
    <citation type="journal article" date="2022" name="IScience">
        <title>Evolution of zygomycete secretomes and the origins of terrestrial fungal ecologies.</title>
        <authorList>
            <person name="Chang Y."/>
            <person name="Wang Y."/>
            <person name="Mondo S."/>
            <person name="Ahrendt S."/>
            <person name="Andreopoulos W."/>
            <person name="Barry K."/>
            <person name="Beard J."/>
            <person name="Benny G.L."/>
            <person name="Blankenship S."/>
            <person name="Bonito G."/>
            <person name="Cuomo C."/>
            <person name="Desiro A."/>
            <person name="Gervers K.A."/>
            <person name="Hundley H."/>
            <person name="Kuo A."/>
            <person name="LaButti K."/>
            <person name="Lang B.F."/>
            <person name="Lipzen A."/>
            <person name="O'Donnell K."/>
            <person name="Pangilinan J."/>
            <person name="Reynolds N."/>
            <person name="Sandor L."/>
            <person name="Smith M.E."/>
            <person name="Tsang A."/>
            <person name="Grigoriev I.V."/>
            <person name="Stajich J.E."/>
            <person name="Spatafora J.W."/>
        </authorList>
    </citation>
    <scope>NUCLEOTIDE SEQUENCE</scope>
    <source>
        <strain evidence="1">RSA 2281</strain>
    </source>
</reference>
<evidence type="ECO:0000313" key="1">
    <source>
        <dbReference type="EMBL" id="KAI9249175.1"/>
    </source>
</evidence>
<evidence type="ECO:0000313" key="2">
    <source>
        <dbReference type="Proteomes" id="UP001209540"/>
    </source>
</evidence>
<dbReference type="EMBL" id="JAIXMP010000036">
    <property type="protein sequence ID" value="KAI9249175.1"/>
    <property type="molecule type" value="Genomic_DNA"/>
</dbReference>
<reference evidence="1" key="2">
    <citation type="submission" date="2023-02" db="EMBL/GenBank/DDBJ databases">
        <authorList>
            <consortium name="DOE Joint Genome Institute"/>
            <person name="Mondo S.J."/>
            <person name="Chang Y."/>
            <person name="Wang Y."/>
            <person name="Ahrendt S."/>
            <person name="Andreopoulos W."/>
            <person name="Barry K."/>
            <person name="Beard J."/>
            <person name="Benny G.L."/>
            <person name="Blankenship S."/>
            <person name="Bonito G."/>
            <person name="Cuomo C."/>
            <person name="Desiro A."/>
            <person name="Gervers K.A."/>
            <person name="Hundley H."/>
            <person name="Kuo A."/>
            <person name="LaButti K."/>
            <person name="Lang B.F."/>
            <person name="Lipzen A."/>
            <person name="O'Donnell K."/>
            <person name="Pangilinan J."/>
            <person name="Reynolds N."/>
            <person name="Sandor L."/>
            <person name="Smith M.W."/>
            <person name="Tsang A."/>
            <person name="Grigoriev I.V."/>
            <person name="Stajich J.E."/>
            <person name="Spatafora J.W."/>
        </authorList>
    </citation>
    <scope>NUCLEOTIDE SEQUENCE</scope>
    <source>
        <strain evidence="1">RSA 2281</strain>
    </source>
</reference>
<accession>A0AAD5P9D4</accession>
<dbReference type="AlphaFoldDB" id="A0AAD5P9D4"/>
<proteinExistence type="predicted"/>
<dbReference type="Proteomes" id="UP001209540">
    <property type="component" value="Unassembled WGS sequence"/>
</dbReference>
<gene>
    <name evidence="1" type="ORF">BDA99DRAFT_542266</name>
</gene>
<sequence>MTLPVIYAVMILERMVCGTISEDSVANVGSEQNGARLHAHVALKFLAKYVDKITIYEYRGLSYSSNYKRQFVISSVNHIFYRFTFQLRARASKLYIQGQNFTRNIIPLTIKYYKPHPTMVLQFFIFDYELVHIDIIVCFLFVGCYITTTPSLSWMFLTQPKILVTVV</sequence>